<accession>A0A1F7X668</accession>
<dbReference type="AlphaFoldDB" id="A0A1F7X668"/>
<dbReference type="EMBL" id="MGFQ01000009">
    <property type="protein sequence ID" value="OGM10471.1"/>
    <property type="molecule type" value="Genomic_DNA"/>
</dbReference>
<name>A0A1F7X668_9BACT</name>
<dbReference type="Proteomes" id="UP000176939">
    <property type="component" value="Unassembled WGS sequence"/>
</dbReference>
<feature type="transmembrane region" description="Helical" evidence="1">
    <location>
        <begin position="162"/>
        <end position="180"/>
    </location>
</feature>
<comment type="caution">
    <text evidence="2">The sequence shown here is derived from an EMBL/GenBank/DDBJ whole genome shotgun (WGS) entry which is preliminary data.</text>
</comment>
<organism evidence="2 3">
    <name type="scientific">Candidatus Woesebacteria bacterium RBG_13_36_22</name>
    <dbReference type="NCBI Taxonomy" id="1802478"/>
    <lineage>
        <taxon>Bacteria</taxon>
        <taxon>Candidatus Woeseibacteriota</taxon>
    </lineage>
</organism>
<keyword evidence="1" id="KW-0472">Membrane</keyword>
<evidence type="ECO:0000256" key="1">
    <source>
        <dbReference type="SAM" id="Phobius"/>
    </source>
</evidence>
<evidence type="ECO:0000313" key="2">
    <source>
        <dbReference type="EMBL" id="OGM10471.1"/>
    </source>
</evidence>
<sequence length="190" mass="22253">MKMRKFFIILGVVLSVLLLVYLVWPYEPKSVYDFERLPSSVNSKLPGDTVQVKNLTAFFSNNYRDFVIPFYKKDYQNIVRLPFPPLRLIHPPEYAFTYIKDQTQSTYLEELVYPLRSSLFVNGLEPFDQNSKEARFAGATRFDQDGQSFETKVILRYYPSSIIFRIITWIGLNLSVIILWKVGKKVLEDA</sequence>
<gene>
    <name evidence="2" type="ORF">A2Z67_03965</name>
</gene>
<keyword evidence="1" id="KW-1133">Transmembrane helix</keyword>
<keyword evidence="1" id="KW-0812">Transmembrane</keyword>
<proteinExistence type="predicted"/>
<reference evidence="2 3" key="1">
    <citation type="journal article" date="2016" name="Nat. Commun.">
        <title>Thousands of microbial genomes shed light on interconnected biogeochemical processes in an aquifer system.</title>
        <authorList>
            <person name="Anantharaman K."/>
            <person name="Brown C.T."/>
            <person name="Hug L.A."/>
            <person name="Sharon I."/>
            <person name="Castelle C.J."/>
            <person name="Probst A.J."/>
            <person name="Thomas B.C."/>
            <person name="Singh A."/>
            <person name="Wilkins M.J."/>
            <person name="Karaoz U."/>
            <person name="Brodie E.L."/>
            <person name="Williams K.H."/>
            <person name="Hubbard S.S."/>
            <person name="Banfield J.F."/>
        </authorList>
    </citation>
    <scope>NUCLEOTIDE SEQUENCE [LARGE SCALE GENOMIC DNA]</scope>
</reference>
<protein>
    <submittedName>
        <fullName evidence="2">Uncharacterized protein</fullName>
    </submittedName>
</protein>
<evidence type="ECO:0000313" key="3">
    <source>
        <dbReference type="Proteomes" id="UP000176939"/>
    </source>
</evidence>